<organism evidence="1 2">
    <name type="scientific">Salmonella enterica subsp. arizonae</name>
    <dbReference type="NCBI Taxonomy" id="59203"/>
    <lineage>
        <taxon>Bacteria</taxon>
        <taxon>Pseudomonadati</taxon>
        <taxon>Pseudomonadota</taxon>
        <taxon>Gammaproteobacteria</taxon>
        <taxon>Enterobacterales</taxon>
        <taxon>Enterobacteriaceae</taxon>
        <taxon>Salmonella</taxon>
    </lineage>
</organism>
<keyword evidence="1" id="KW-0418">Kinase</keyword>
<accession>A0A379T5W9</accession>
<dbReference type="EC" id="2.7.6.5" evidence="1"/>
<evidence type="ECO:0000313" key="1">
    <source>
        <dbReference type="EMBL" id="SUG46052.1"/>
    </source>
</evidence>
<name>A0A379T5W9_SALER</name>
<evidence type="ECO:0000313" key="2">
    <source>
        <dbReference type="Proteomes" id="UP000254741"/>
    </source>
</evidence>
<dbReference type="GO" id="GO:0008728">
    <property type="term" value="F:GTP diphosphokinase activity"/>
    <property type="evidence" value="ECO:0007669"/>
    <property type="project" value="UniProtKB-EC"/>
</dbReference>
<dbReference type="AlphaFoldDB" id="A0A379T5W9"/>
<gene>
    <name evidence="1" type="primary">relA_1</name>
    <name evidence="1" type="ORF">NCTC8297_01257</name>
</gene>
<protein>
    <submittedName>
        <fullName evidence="1">GTP pyrophosphokinase</fullName>
        <ecNumber evidence="1">2.7.6.5</ecNumber>
    </submittedName>
</protein>
<keyword evidence="1" id="KW-0808">Transferase</keyword>
<reference evidence="1 2" key="1">
    <citation type="submission" date="2018-06" db="EMBL/GenBank/DDBJ databases">
        <authorList>
            <consortium name="Pathogen Informatics"/>
            <person name="Doyle S."/>
        </authorList>
    </citation>
    <scope>NUCLEOTIDE SEQUENCE [LARGE SCALE GENOMIC DNA]</scope>
    <source>
        <strain evidence="1 2">NCTC8297</strain>
    </source>
</reference>
<dbReference type="Proteomes" id="UP000254741">
    <property type="component" value="Unassembled WGS sequence"/>
</dbReference>
<dbReference type="GO" id="GO:0016301">
    <property type="term" value="F:kinase activity"/>
    <property type="evidence" value="ECO:0007669"/>
    <property type="project" value="UniProtKB-KW"/>
</dbReference>
<dbReference type="EMBL" id="UGXG01000002">
    <property type="protein sequence ID" value="SUG46052.1"/>
    <property type="molecule type" value="Genomic_DNA"/>
</dbReference>
<proteinExistence type="predicted"/>
<sequence>MVAVRSAHINKAGEFDPKKWIASLGISSQQSCERLAETWAYCLQQTQGHPDADLLLWRGVEMVEILSHR</sequence>